<dbReference type="NCBIfam" id="TIGR04313">
    <property type="entry name" value="aro_clust_Mycop"/>
    <property type="match status" value="1"/>
</dbReference>
<dbReference type="RefSeq" id="WP_011387632.1">
    <property type="nucleotide sequence ID" value="NZ_CP143994.1"/>
</dbReference>
<dbReference type="InterPro" id="IPR027593">
    <property type="entry name" value="Aro_clust"/>
</dbReference>
<organism evidence="2 3">
    <name type="scientific">Mycoplasma capricolum subsp. capricolum</name>
    <dbReference type="NCBI Taxonomy" id="40479"/>
    <lineage>
        <taxon>Bacteria</taxon>
        <taxon>Bacillati</taxon>
        <taxon>Mycoplasmatota</taxon>
        <taxon>Mollicutes</taxon>
        <taxon>Mycoplasmataceae</taxon>
        <taxon>Mycoplasma</taxon>
    </lineage>
</organism>
<name>A0A0C3A2Y1_MYCCA</name>
<comment type="caution">
    <text evidence="2">The sequence shown here is derived from an EMBL/GenBank/DDBJ whole genome shotgun (WGS) entry which is preliminary data.</text>
</comment>
<dbReference type="GeneID" id="23778248"/>
<dbReference type="Proteomes" id="UP000031975">
    <property type="component" value="Unassembled WGS sequence"/>
</dbReference>
<keyword evidence="1" id="KW-0472">Membrane</keyword>
<protein>
    <submittedName>
        <fullName evidence="2">Membrane protein</fullName>
    </submittedName>
</protein>
<keyword evidence="1" id="KW-1133">Transmembrane helix</keyword>
<reference evidence="2 3" key="1">
    <citation type="submission" date="2015-01" db="EMBL/GenBank/DDBJ databases">
        <title>Draft Genome Sequence of Mycoplasma capricolum subsp. capricolum str. GM508D.</title>
        <authorList>
            <person name="Calcutt M.J."/>
            <person name="Foecking M.F."/>
        </authorList>
    </citation>
    <scope>NUCLEOTIDE SEQUENCE [LARGE SCALE GENOMIC DNA]</scope>
    <source>
        <strain evidence="2 3">GM508D</strain>
    </source>
</reference>
<gene>
    <name evidence="2" type="ORF">MCGM508_02295</name>
</gene>
<dbReference type="EMBL" id="JXQB01000001">
    <property type="protein sequence ID" value="KIM13891.1"/>
    <property type="molecule type" value="Genomic_DNA"/>
</dbReference>
<keyword evidence="1" id="KW-0812">Transmembrane</keyword>
<dbReference type="OMA" id="ARNDDNP"/>
<sequence length="279" mass="32570">MNKNKKTLISISVAFAFLPFLILPSLLFINNKPKQLNLVRPSGFDVFDNLNNDKETKTKSILNKLVDDVFRNFKAEQQKFVKDQNDNKSQLLAKSKELSDKYLLQPNEQNLKTLKQFYSENWLFLLLNLEKFELKFIDFWKLESKDNKAHHSSQFLETIKNKPKPKENHIFTDNNLDLIKTGKENEDLSGHSAVYLKKDKFIIRTTVKNNSKILEIDKFILFNESEINRINIDTISDAIHLGVFHNQSDAFTSTFEKHIVGNYGYPWDGILVLKEQKNV</sequence>
<evidence type="ECO:0000256" key="1">
    <source>
        <dbReference type="SAM" id="Phobius"/>
    </source>
</evidence>
<feature type="transmembrane region" description="Helical" evidence="1">
    <location>
        <begin position="7"/>
        <end position="29"/>
    </location>
</feature>
<evidence type="ECO:0000313" key="3">
    <source>
        <dbReference type="Proteomes" id="UP000031975"/>
    </source>
</evidence>
<dbReference type="AlphaFoldDB" id="A0A0C3A2Y1"/>
<proteinExistence type="predicted"/>
<accession>A0A0C3A2Y1</accession>
<evidence type="ECO:0000313" key="2">
    <source>
        <dbReference type="EMBL" id="KIM13891.1"/>
    </source>
</evidence>